<name>A0AAN6MWQ4_9PEZI</name>
<evidence type="ECO:0000313" key="2">
    <source>
        <dbReference type="EMBL" id="KAK3934876.1"/>
    </source>
</evidence>
<comment type="caution">
    <text evidence="2">The sequence shown here is derived from an EMBL/GenBank/DDBJ whole genome shotgun (WGS) entry which is preliminary data.</text>
</comment>
<dbReference type="EMBL" id="MU853955">
    <property type="protein sequence ID" value="KAK3934876.1"/>
    <property type="molecule type" value="Genomic_DNA"/>
</dbReference>
<proteinExistence type="predicted"/>
<evidence type="ECO:0000313" key="3">
    <source>
        <dbReference type="Proteomes" id="UP001303473"/>
    </source>
</evidence>
<dbReference type="Pfam" id="PF12770">
    <property type="entry name" value="CHAT"/>
    <property type="match status" value="1"/>
</dbReference>
<dbReference type="Proteomes" id="UP001303473">
    <property type="component" value="Unassembled WGS sequence"/>
</dbReference>
<reference evidence="3" key="1">
    <citation type="journal article" date="2023" name="Mol. Phylogenet. Evol.">
        <title>Genome-scale phylogeny and comparative genomics of the fungal order Sordariales.</title>
        <authorList>
            <person name="Hensen N."/>
            <person name="Bonometti L."/>
            <person name="Westerberg I."/>
            <person name="Brannstrom I.O."/>
            <person name="Guillou S."/>
            <person name="Cros-Aarteil S."/>
            <person name="Calhoun S."/>
            <person name="Haridas S."/>
            <person name="Kuo A."/>
            <person name="Mondo S."/>
            <person name="Pangilinan J."/>
            <person name="Riley R."/>
            <person name="LaButti K."/>
            <person name="Andreopoulos B."/>
            <person name="Lipzen A."/>
            <person name="Chen C."/>
            <person name="Yan M."/>
            <person name="Daum C."/>
            <person name="Ng V."/>
            <person name="Clum A."/>
            <person name="Steindorff A."/>
            <person name="Ohm R.A."/>
            <person name="Martin F."/>
            <person name="Silar P."/>
            <person name="Natvig D.O."/>
            <person name="Lalanne C."/>
            <person name="Gautier V."/>
            <person name="Ament-Velasquez S.L."/>
            <person name="Kruys A."/>
            <person name="Hutchinson M.I."/>
            <person name="Powell A.J."/>
            <person name="Barry K."/>
            <person name="Miller A.N."/>
            <person name="Grigoriev I.V."/>
            <person name="Debuchy R."/>
            <person name="Gladieux P."/>
            <person name="Hiltunen Thoren M."/>
            <person name="Johannesson H."/>
        </authorList>
    </citation>
    <scope>NUCLEOTIDE SEQUENCE [LARGE SCALE GENOMIC DNA]</scope>
    <source>
        <strain evidence="3">CBS 340.73</strain>
    </source>
</reference>
<dbReference type="AlphaFoldDB" id="A0AAN6MWQ4"/>
<feature type="domain" description="CHAT" evidence="1">
    <location>
        <begin position="4"/>
        <end position="122"/>
    </location>
</feature>
<dbReference type="InterPro" id="IPR024983">
    <property type="entry name" value="CHAT_dom"/>
</dbReference>
<gene>
    <name evidence="2" type="ORF">QBC46DRAFT_347179</name>
</gene>
<evidence type="ECO:0000259" key="1">
    <source>
        <dbReference type="Pfam" id="PF12770"/>
    </source>
</evidence>
<organism evidence="2 3">
    <name type="scientific">Diplogelasinospora grovesii</name>
    <dbReference type="NCBI Taxonomy" id="303347"/>
    <lineage>
        <taxon>Eukaryota</taxon>
        <taxon>Fungi</taxon>
        <taxon>Dikarya</taxon>
        <taxon>Ascomycota</taxon>
        <taxon>Pezizomycotina</taxon>
        <taxon>Sordariomycetes</taxon>
        <taxon>Sordariomycetidae</taxon>
        <taxon>Sordariales</taxon>
        <taxon>Diplogelasinosporaceae</taxon>
        <taxon>Diplogelasinospora</taxon>
    </lineage>
</organism>
<keyword evidence="3" id="KW-1185">Reference proteome</keyword>
<sequence length="122" mass="13299">MTKQDRLTVRRVSELSLAGARLAYLSACSTVENKAARLADEVIHVVSGFQVAGFPHVVGCLWPSIDRVCVEVARRFYSSLGQGSQGWDDRAVASSLREAVMAVRATEMGMPLAWAQFVHYGA</sequence>
<protein>
    <submittedName>
        <fullName evidence="2">CHAT domain-containing protein</fullName>
    </submittedName>
</protein>
<accession>A0AAN6MWQ4</accession>